<reference evidence="1 2" key="1">
    <citation type="submission" date="2016-10" db="EMBL/GenBank/DDBJ databases">
        <authorList>
            <person name="de Groot N.N."/>
        </authorList>
    </citation>
    <scope>NUCLEOTIDE SEQUENCE [LARGE SCALE GENOMIC DNA]</scope>
    <source>
        <strain evidence="1 2">DSM 797</strain>
    </source>
</reference>
<evidence type="ECO:0000313" key="1">
    <source>
        <dbReference type="EMBL" id="SDM26508.1"/>
    </source>
</evidence>
<organism evidence="1 2">
    <name type="scientific">Romboutsia lituseburensis DSM 797</name>
    <dbReference type="NCBI Taxonomy" id="1121325"/>
    <lineage>
        <taxon>Bacteria</taxon>
        <taxon>Bacillati</taxon>
        <taxon>Bacillota</taxon>
        <taxon>Clostridia</taxon>
        <taxon>Peptostreptococcales</taxon>
        <taxon>Peptostreptococcaceae</taxon>
        <taxon>Romboutsia</taxon>
    </lineage>
</organism>
<accession>A0A1G9RT99</accession>
<keyword evidence="2" id="KW-1185">Reference proteome</keyword>
<dbReference type="EMBL" id="FNGW01000007">
    <property type="protein sequence ID" value="SDM26508.1"/>
    <property type="molecule type" value="Genomic_DNA"/>
</dbReference>
<dbReference type="Proteomes" id="UP000199068">
    <property type="component" value="Unassembled WGS sequence"/>
</dbReference>
<dbReference type="RefSeq" id="WP_092727123.1">
    <property type="nucleotide sequence ID" value="NZ_FNGW01000007.1"/>
</dbReference>
<sequence length="255" mass="30027">MDSLNIFFDYIVSKNFKNEINAIREYPGYYHHVDNYKKMWKKTSKKLIPEAKYLLRTKSNNSCGFSIPYDLAGGVEYRLNFDVDKLKKITEDIDLLSEDSMALDKYFKKHGCNKFMNKNLSKYTNDIDKNGVKLNLKSGFFKYILDYNIDEIDKNYAKTRSDVEDPIICLDMLGLLSSNLQIVVADGNHQAYEKIYISKNEYIDIYLLSKNLWINALLTELDTAFIKIFNNINYMHLYMTNHLSLEESNKYMFKL</sequence>
<proteinExistence type="predicted"/>
<dbReference type="AlphaFoldDB" id="A0A1G9RT99"/>
<protein>
    <submittedName>
        <fullName evidence="1">Uncharacterized protein</fullName>
    </submittedName>
</protein>
<gene>
    <name evidence="1" type="ORF">SAMN04515677_107138</name>
</gene>
<evidence type="ECO:0000313" key="2">
    <source>
        <dbReference type="Proteomes" id="UP000199068"/>
    </source>
</evidence>
<name>A0A1G9RT99_9FIRM</name>